<dbReference type="EMBL" id="OB667685">
    <property type="protein sequence ID" value="CAD7234080.1"/>
    <property type="molecule type" value="Genomic_DNA"/>
</dbReference>
<accession>A0A7R8WS64</accession>
<reference evidence="1" key="1">
    <citation type="submission" date="2020-11" db="EMBL/GenBank/DDBJ databases">
        <authorList>
            <person name="Tran Van P."/>
        </authorList>
    </citation>
    <scope>NUCLEOTIDE SEQUENCE</scope>
</reference>
<organism evidence="1">
    <name type="scientific">Cyprideis torosa</name>
    <dbReference type="NCBI Taxonomy" id="163714"/>
    <lineage>
        <taxon>Eukaryota</taxon>
        <taxon>Metazoa</taxon>
        <taxon>Ecdysozoa</taxon>
        <taxon>Arthropoda</taxon>
        <taxon>Crustacea</taxon>
        <taxon>Oligostraca</taxon>
        <taxon>Ostracoda</taxon>
        <taxon>Podocopa</taxon>
        <taxon>Podocopida</taxon>
        <taxon>Cytherocopina</taxon>
        <taxon>Cytheroidea</taxon>
        <taxon>Cytherideidae</taxon>
        <taxon>Cyprideis</taxon>
    </lineage>
</organism>
<evidence type="ECO:0000313" key="1">
    <source>
        <dbReference type="EMBL" id="CAD7234080.1"/>
    </source>
</evidence>
<gene>
    <name evidence="1" type="ORF">CTOB1V02_LOCUS11898</name>
</gene>
<dbReference type="AlphaFoldDB" id="A0A7R8WS64"/>
<name>A0A7R8WS64_9CRUS</name>
<sequence length="248" mass="26842">MTDDRRTAFGPPTAITSLALICVSAVANDGVGVWESRRGASQTVSPQVFPPGDDPVISDGLFSRLMERRNPYLLTANSSKPMLANGSTKQTNLDCKATTAGGEMGSLNPRTPKDRPMTPTDPNVYNFWICSWNNGNLRDTQQHEEPFEDLCPTHHIHLSPLLGYDRRVPVRVVELEGVIANGPVGRMQVAHVAAGGGCRSAPALAAATLLELVRLRIHEEVQLRHIGHSVGQALEHTAQHTPGHTVLT</sequence>
<protein>
    <submittedName>
        <fullName evidence="1">Uncharacterized protein</fullName>
    </submittedName>
</protein>
<proteinExistence type="predicted"/>